<keyword evidence="12 19" id="KW-1133">Transmembrane helix</keyword>
<evidence type="ECO:0000256" key="9">
    <source>
        <dbReference type="ARBA" id="ARBA00022679"/>
    </source>
</evidence>
<dbReference type="UniPathway" id="UPA00148">
    <property type="reaction ID" value="UER00238"/>
</dbReference>
<gene>
    <name evidence="19 20" type="primary">cobS</name>
    <name evidence="20" type="ORF">FTV88_0711</name>
</gene>
<comment type="function">
    <text evidence="14 19">Joins adenosylcobinamide-GDP and alpha-ribazole to generate adenosylcobalamin (Ado-cobalamin). Also synthesizes adenosylcobalamin 5'-phosphate from adenosylcobinamide-GDP and alpha-ribazole 5'-phosphate.</text>
</comment>
<keyword evidence="8 19" id="KW-0169">Cobalamin biosynthesis</keyword>
<keyword evidence="11 19" id="KW-0460">Magnesium</keyword>
<evidence type="ECO:0000256" key="8">
    <source>
        <dbReference type="ARBA" id="ARBA00022573"/>
    </source>
</evidence>
<feature type="transmembrane region" description="Helical" evidence="19">
    <location>
        <begin position="110"/>
        <end position="132"/>
    </location>
</feature>
<evidence type="ECO:0000256" key="3">
    <source>
        <dbReference type="ARBA" id="ARBA00004663"/>
    </source>
</evidence>
<keyword evidence="21" id="KW-1185">Reference proteome</keyword>
<feature type="transmembrane region" description="Helical" evidence="19">
    <location>
        <begin position="164"/>
        <end position="186"/>
    </location>
</feature>
<dbReference type="EC" id="2.7.8.26" evidence="5 19"/>
<evidence type="ECO:0000256" key="19">
    <source>
        <dbReference type="HAMAP-Rule" id="MF_00719"/>
    </source>
</evidence>
<evidence type="ECO:0000313" key="21">
    <source>
        <dbReference type="Proteomes" id="UP000366051"/>
    </source>
</evidence>
<sequence length="284" mass="31546">MNLLLTRFFLALSFFTRLPVPNLKEFREEDFGKSLLFLPLVGLIIGFLLVLAASFFSWLLPLTLLIPLLLSLQIYLTGAITVDGFMDTFDGIFSGRKPERILEIMRDSRVGAHAVVSVMMLLLLKLGALASLPVQPGSIAFALPLDLWNWNFQTGFYGSTFDPLLLTLLWLPMVGRWSIAFALYRFPYARSEGMAALFHRHRPVAPVFITTLFTAFVLTALAGLVGIFILAMTALFVQVWATHLSKKLGGLTGDIYGAICETVEVYGLVLLVALLYSPFGEVLF</sequence>
<comment type="cofactor">
    <cofactor evidence="1 19">
        <name>Mg(2+)</name>
        <dbReference type="ChEBI" id="CHEBI:18420"/>
    </cofactor>
</comment>
<dbReference type="GO" id="GO:0008818">
    <property type="term" value="F:cobalamin 5'-phosphate synthase activity"/>
    <property type="evidence" value="ECO:0007669"/>
    <property type="project" value="UniProtKB-UniRule"/>
</dbReference>
<feature type="transmembrane region" description="Helical" evidence="19">
    <location>
        <begin position="207"/>
        <end position="235"/>
    </location>
</feature>
<evidence type="ECO:0000256" key="6">
    <source>
        <dbReference type="ARBA" id="ARBA00015850"/>
    </source>
</evidence>
<feature type="transmembrane region" description="Helical" evidence="19">
    <location>
        <begin position="255"/>
        <end position="276"/>
    </location>
</feature>
<keyword evidence="7 19" id="KW-1003">Cell membrane</keyword>
<keyword evidence="9 19" id="KW-0808">Transferase</keyword>
<reference evidence="21" key="1">
    <citation type="submission" date="2019-11" db="EMBL/GenBank/DDBJ databases">
        <title>Genome sequence of Heliorestis convoluta strain HH, an alkaliphilic and minimalistic phototrophic bacterium from a soda lake in Egypt.</title>
        <authorList>
            <person name="Dewey E.D."/>
            <person name="Stokes L.M."/>
            <person name="Burchell B.M."/>
            <person name="Shaffer K.N."/>
            <person name="Huntington A.M."/>
            <person name="Baker J.M."/>
            <person name="Nadendla S."/>
            <person name="Giglio M.G."/>
            <person name="Touchman J.W."/>
            <person name="Blankenship R.E."/>
            <person name="Madigan M.T."/>
            <person name="Sattley W.M."/>
        </authorList>
    </citation>
    <scope>NUCLEOTIDE SEQUENCE [LARGE SCALE GENOMIC DNA]</scope>
    <source>
        <strain evidence="21">HH</strain>
    </source>
</reference>
<keyword evidence="10 19" id="KW-0812">Transmembrane</keyword>
<comment type="catalytic activity">
    <reaction evidence="18 19">
        <text>alpha-ribazole 5'-phosphate + adenosylcob(III)inamide-GDP = adenosylcob(III)alamin 5'-phosphate + GMP + H(+)</text>
        <dbReference type="Rhea" id="RHEA:23560"/>
        <dbReference type="ChEBI" id="CHEBI:15378"/>
        <dbReference type="ChEBI" id="CHEBI:57918"/>
        <dbReference type="ChEBI" id="CHEBI:58115"/>
        <dbReference type="ChEBI" id="CHEBI:60487"/>
        <dbReference type="ChEBI" id="CHEBI:60493"/>
        <dbReference type="EC" id="2.7.8.26"/>
    </reaction>
</comment>
<evidence type="ECO:0000256" key="18">
    <source>
        <dbReference type="ARBA" id="ARBA00049504"/>
    </source>
</evidence>
<evidence type="ECO:0000256" key="7">
    <source>
        <dbReference type="ARBA" id="ARBA00022475"/>
    </source>
</evidence>
<protein>
    <recommendedName>
        <fullName evidence="6 19">Adenosylcobinamide-GDP ribazoletransferase</fullName>
        <ecNumber evidence="5 19">2.7.8.26</ecNumber>
    </recommendedName>
    <alternativeName>
        <fullName evidence="16 19">Cobalamin synthase</fullName>
    </alternativeName>
    <alternativeName>
        <fullName evidence="15 19">Cobalamin-5'-phosphate synthase</fullName>
    </alternativeName>
</protein>
<dbReference type="PANTHER" id="PTHR34148:SF1">
    <property type="entry name" value="ADENOSYLCOBINAMIDE-GDP RIBAZOLETRANSFERASE"/>
    <property type="match status" value="1"/>
</dbReference>
<dbReference type="InterPro" id="IPR003805">
    <property type="entry name" value="CobS"/>
</dbReference>
<dbReference type="OrthoDB" id="9794626at2"/>
<dbReference type="AlphaFoldDB" id="A0A5Q2MZJ1"/>
<proteinExistence type="inferred from homology"/>
<evidence type="ECO:0000256" key="16">
    <source>
        <dbReference type="ARBA" id="ARBA00032853"/>
    </source>
</evidence>
<evidence type="ECO:0000256" key="17">
    <source>
        <dbReference type="ARBA" id="ARBA00048623"/>
    </source>
</evidence>
<dbReference type="PANTHER" id="PTHR34148">
    <property type="entry name" value="ADENOSYLCOBINAMIDE-GDP RIBAZOLETRANSFERASE"/>
    <property type="match status" value="1"/>
</dbReference>
<evidence type="ECO:0000256" key="10">
    <source>
        <dbReference type="ARBA" id="ARBA00022692"/>
    </source>
</evidence>
<dbReference type="GO" id="GO:0051073">
    <property type="term" value="F:adenosylcobinamide-GDP ribazoletransferase activity"/>
    <property type="evidence" value="ECO:0007669"/>
    <property type="project" value="UniProtKB-UniRule"/>
</dbReference>
<comment type="subcellular location">
    <subcellularLocation>
        <location evidence="2 19">Cell membrane</location>
        <topology evidence="2 19">Multi-pass membrane protein</topology>
    </subcellularLocation>
</comment>
<organism evidence="20 21">
    <name type="scientific">Heliorestis convoluta</name>
    <dbReference type="NCBI Taxonomy" id="356322"/>
    <lineage>
        <taxon>Bacteria</taxon>
        <taxon>Bacillati</taxon>
        <taxon>Bacillota</taxon>
        <taxon>Clostridia</taxon>
        <taxon>Eubacteriales</taxon>
        <taxon>Heliobacteriaceae</taxon>
        <taxon>Heliorestis</taxon>
    </lineage>
</organism>
<dbReference type="EMBL" id="CP045875">
    <property type="protein sequence ID" value="QGG46889.1"/>
    <property type="molecule type" value="Genomic_DNA"/>
</dbReference>
<evidence type="ECO:0000256" key="13">
    <source>
        <dbReference type="ARBA" id="ARBA00023136"/>
    </source>
</evidence>
<comment type="catalytic activity">
    <reaction evidence="17 19">
        <text>alpha-ribazole + adenosylcob(III)inamide-GDP = adenosylcob(III)alamin + GMP + H(+)</text>
        <dbReference type="Rhea" id="RHEA:16049"/>
        <dbReference type="ChEBI" id="CHEBI:10329"/>
        <dbReference type="ChEBI" id="CHEBI:15378"/>
        <dbReference type="ChEBI" id="CHEBI:18408"/>
        <dbReference type="ChEBI" id="CHEBI:58115"/>
        <dbReference type="ChEBI" id="CHEBI:60487"/>
        <dbReference type="EC" id="2.7.8.26"/>
    </reaction>
</comment>
<dbReference type="Proteomes" id="UP000366051">
    <property type="component" value="Chromosome"/>
</dbReference>
<dbReference type="HAMAP" id="MF_00719">
    <property type="entry name" value="CobS"/>
    <property type="match status" value="1"/>
</dbReference>
<keyword evidence="13 19" id="KW-0472">Membrane</keyword>
<evidence type="ECO:0000256" key="1">
    <source>
        <dbReference type="ARBA" id="ARBA00001946"/>
    </source>
</evidence>
<evidence type="ECO:0000256" key="14">
    <source>
        <dbReference type="ARBA" id="ARBA00025228"/>
    </source>
</evidence>
<dbReference type="GO" id="GO:0009236">
    <property type="term" value="P:cobalamin biosynthetic process"/>
    <property type="evidence" value="ECO:0007669"/>
    <property type="project" value="UniProtKB-UniRule"/>
</dbReference>
<name>A0A5Q2MZJ1_9FIRM</name>
<feature type="transmembrane region" description="Helical" evidence="19">
    <location>
        <begin position="35"/>
        <end position="58"/>
    </location>
</feature>
<evidence type="ECO:0000256" key="12">
    <source>
        <dbReference type="ARBA" id="ARBA00022989"/>
    </source>
</evidence>
<comment type="pathway">
    <text evidence="3 19">Cofactor biosynthesis; adenosylcobalamin biosynthesis; adenosylcobalamin from cob(II)yrinate a,c-diamide: step 7/7.</text>
</comment>
<dbReference type="Pfam" id="PF02654">
    <property type="entry name" value="CobS"/>
    <property type="match status" value="1"/>
</dbReference>
<feature type="transmembrane region" description="Helical" evidence="19">
    <location>
        <begin position="64"/>
        <end position="89"/>
    </location>
</feature>
<comment type="similarity">
    <text evidence="4 19">Belongs to the CobS family.</text>
</comment>
<evidence type="ECO:0000313" key="20">
    <source>
        <dbReference type="EMBL" id="QGG46889.1"/>
    </source>
</evidence>
<evidence type="ECO:0000256" key="15">
    <source>
        <dbReference type="ARBA" id="ARBA00032605"/>
    </source>
</evidence>
<accession>A0A5Q2MZJ1</accession>
<evidence type="ECO:0000256" key="4">
    <source>
        <dbReference type="ARBA" id="ARBA00010561"/>
    </source>
</evidence>
<evidence type="ECO:0000256" key="5">
    <source>
        <dbReference type="ARBA" id="ARBA00013200"/>
    </source>
</evidence>
<evidence type="ECO:0000256" key="2">
    <source>
        <dbReference type="ARBA" id="ARBA00004651"/>
    </source>
</evidence>
<dbReference type="GO" id="GO:0005886">
    <property type="term" value="C:plasma membrane"/>
    <property type="evidence" value="ECO:0007669"/>
    <property type="project" value="UniProtKB-SubCell"/>
</dbReference>
<dbReference type="KEGG" id="hcv:FTV88_0711"/>
<dbReference type="RefSeq" id="WP_153724382.1">
    <property type="nucleotide sequence ID" value="NZ_CP045875.1"/>
</dbReference>
<evidence type="ECO:0000256" key="11">
    <source>
        <dbReference type="ARBA" id="ARBA00022842"/>
    </source>
</evidence>